<dbReference type="PANTHER" id="PTHR22847:SF637">
    <property type="entry name" value="WD REPEAT DOMAIN 5B"/>
    <property type="match status" value="1"/>
</dbReference>
<sequence>MEIHQLLVVVIVLSVYGMSKQDGHTHCVWSVCFSPDGNTLASSSRDNSIRLWDVKTGQQQAIIESHSNQVWSVCFSPDGNILAFGSGDKSIRLWDVKNEQEIQSDYNKYKDILAQFKIPFQQNTPISEGYIYNFYILVSNFITTLVISQKAIFQAKGALILKGEFITKSGIDLKTLFKQKGSYYLEDQSKK</sequence>
<comment type="caution">
    <text evidence="5">The sequence shown here is derived from an EMBL/GenBank/DDBJ whole genome shotgun (WGS) entry which is preliminary data.</text>
</comment>
<dbReference type="InterPro" id="IPR001680">
    <property type="entry name" value="WD40_rpt"/>
</dbReference>
<feature type="chain" id="PRO_5035763951" description="WD-40 repeat protein" evidence="4">
    <location>
        <begin position="22"/>
        <end position="191"/>
    </location>
</feature>
<dbReference type="Proteomes" id="UP000688137">
    <property type="component" value="Unassembled WGS sequence"/>
</dbReference>
<dbReference type="PROSITE" id="PS50082">
    <property type="entry name" value="WD_REPEATS_2"/>
    <property type="match status" value="2"/>
</dbReference>
<evidence type="ECO:0008006" key="7">
    <source>
        <dbReference type="Google" id="ProtNLM"/>
    </source>
</evidence>
<evidence type="ECO:0000256" key="2">
    <source>
        <dbReference type="ARBA" id="ARBA00022737"/>
    </source>
</evidence>
<dbReference type="InterPro" id="IPR019775">
    <property type="entry name" value="WD40_repeat_CS"/>
</dbReference>
<evidence type="ECO:0000256" key="4">
    <source>
        <dbReference type="SAM" id="SignalP"/>
    </source>
</evidence>
<dbReference type="OMA" id="ISEGYIY"/>
<keyword evidence="1 3" id="KW-0853">WD repeat</keyword>
<dbReference type="Pfam" id="PF00400">
    <property type="entry name" value="WD40"/>
    <property type="match status" value="2"/>
</dbReference>
<keyword evidence="4" id="KW-0732">Signal</keyword>
<organism evidence="5 6">
    <name type="scientific">Paramecium primaurelia</name>
    <dbReference type="NCBI Taxonomy" id="5886"/>
    <lineage>
        <taxon>Eukaryota</taxon>
        <taxon>Sar</taxon>
        <taxon>Alveolata</taxon>
        <taxon>Ciliophora</taxon>
        <taxon>Intramacronucleata</taxon>
        <taxon>Oligohymenophorea</taxon>
        <taxon>Peniculida</taxon>
        <taxon>Parameciidae</taxon>
        <taxon>Paramecium</taxon>
    </lineage>
</organism>
<dbReference type="AlphaFoldDB" id="A0A8S1QSH3"/>
<evidence type="ECO:0000256" key="3">
    <source>
        <dbReference type="PROSITE-ProRule" id="PRU00221"/>
    </source>
</evidence>
<dbReference type="EMBL" id="CAJJDM010000219">
    <property type="protein sequence ID" value="CAD8117774.1"/>
    <property type="molecule type" value="Genomic_DNA"/>
</dbReference>
<dbReference type="PANTHER" id="PTHR22847">
    <property type="entry name" value="WD40 REPEAT PROTEIN"/>
    <property type="match status" value="1"/>
</dbReference>
<dbReference type="SMART" id="SM00320">
    <property type="entry name" value="WD40"/>
    <property type="match status" value="2"/>
</dbReference>
<feature type="repeat" description="WD" evidence="3">
    <location>
        <begin position="21"/>
        <end position="62"/>
    </location>
</feature>
<evidence type="ECO:0000313" key="6">
    <source>
        <dbReference type="Proteomes" id="UP000688137"/>
    </source>
</evidence>
<evidence type="ECO:0000256" key="1">
    <source>
        <dbReference type="ARBA" id="ARBA00022574"/>
    </source>
</evidence>
<evidence type="ECO:0000313" key="5">
    <source>
        <dbReference type="EMBL" id="CAD8117774.1"/>
    </source>
</evidence>
<gene>
    <name evidence="5" type="ORF">PPRIM_AZ9-3.1.T2100002</name>
</gene>
<feature type="repeat" description="WD" evidence="3">
    <location>
        <begin position="63"/>
        <end position="104"/>
    </location>
</feature>
<dbReference type="GO" id="GO:1990234">
    <property type="term" value="C:transferase complex"/>
    <property type="evidence" value="ECO:0007669"/>
    <property type="project" value="UniProtKB-ARBA"/>
</dbReference>
<protein>
    <recommendedName>
        <fullName evidence="7">WD-40 repeat protein</fullName>
    </recommendedName>
</protein>
<accession>A0A8S1QSH3</accession>
<feature type="signal peptide" evidence="4">
    <location>
        <begin position="1"/>
        <end position="21"/>
    </location>
</feature>
<keyword evidence="6" id="KW-1185">Reference proteome</keyword>
<name>A0A8S1QSH3_PARPR</name>
<reference evidence="5" key="1">
    <citation type="submission" date="2021-01" db="EMBL/GenBank/DDBJ databases">
        <authorList>
            <consortium name="Genoscope - CEA"/>
            <person name="William W."/>
        </authorList>
    </citation>
    <scope>NUCLEOTIDE SEQUENCE</scope>
</reference>
<proteinExistence type="predicted"/>
<dbReference type="PROSITE" id="PS50294">
    <property type="entry name" value="WD_REPEATS_REGION"/>
    <property type="match status" value="2"/>
</dbReference>
<dbReference type="PROSITE" id="PS00678">
    <property type="entry name" value="WD_REPEATS_1"/>
    <property type="match status" value="1"/>
</dbReference>
<keyword evidence="2" id="KW-0677">Repeat</keyword>